<comment type="similarity">
    <text evidence="1">Belongs to the 'GDSL' lipolytic enzyme family.</text>
</comment>
<organism evidence="3 4">
    <name type="scientific">Platanthera zijinensis</name>
    <dbReference type="NCBI Taxonomy" id="2320716"/>
    <lineage>
        <taxon>Eukaryota</taxon>
        <taxon>Viridiplantae</taxon>
        <taxon>Streptophyta</taxon>
        <taxon>Embryophyta</taxon>
        <taxon>Tracheophyta</taxon>
        <taxon>Spermatophyta</taxon>
        <taxon>Magnoliopsida</taxon>
        <taxon>Liliopsida</taxon>
        <taxon>Asparagales</taxon>
        <taxon>Orchidaceae</taxon>
        <taxon>Orchidoideae</taxon>
        <taxon>Orchideae</taxon>
        <taxon>Orchidinae</taxon>
        <taxon>Platanthera</taxon>
    </lineage>
</organism>
<proteinExistence type="inferred from homology"/>
<evidence type="ECO:0000256" key="1">
    <source>
        <dbReference type="ARBA" id="ARBA00008668"/>
    </source>
</evidence>
<reference evidence="3 4" key="1">
    <citation type="journal article" date="2022" name="Nat. Plants">
        <title>Genomes of leafy and leafless Platanthera orchids illuminate the evolution of mycoheterotrophy.</title>
        <authorList>
            <person name="Li M.H."/>
            <person name="Liu K.W."/>
            <person name="Li Z."/>
            <person name="Lu H.C."/>
            <person name="Ye Q.L."/>
            <person name="Zhang D."/>
            <person name="Wang J.Y."/>
            <person name="Li Y.F."/>
            <person name="Zhong Z.M."/>
            <person name="Liu X."/>
            <person name="Yu X."/>
            <person name="Liu D.K."/>
            <person name="Tu X.D."/>
            <person name="Liu B."/>
            <person name="Hao Y."/>
            <person name="Liao X.Y."/>
            <person name="Jiang Y.T."/>
            <person name="Sun W.H."/>
            <person name="Chen J."/>
            <person name="Chen Y.Q."/>
            <person name="Ai Y."/>
            <person name="Zhai J.W."/>
            <person name="Wu S.S."/>
            <person name="Zhou Z."/>
            <person name="Hsiao Y.Y."/>
            <person name="Wu W.L."/>
            <person name="Chen Y.Y."/>
            <person name="Lin Y.F."/>
            <person name="Hsu J.L."/>
            <person name="Li C.Y."/>
            <person name="Wang Z.W."/>
            <person name="Zhao X."/>
            <person name="Zhong W.Y."/>
            <person name="Ma X.K."/>
            <person name="Ma L."/>
            <person name="Huang J."/>
            <person name="Chen G.Z."/>
            <person name="Huang M.Z."/>
            <person name="Huang L."/>
            <person name="Peng D.H."/>
            <person name="Luo Y.B."/>
            <person name="Zou S.Q."/>
            <person name="Chen S.P."/>
            <person name="Lan S."/>
            <person name="Tsai W.C."/>
            <person name="Van de Peer Y."/>
            <person name="Liu Z.J."/>
        </authorList>
    </citation>
    <scope>NUCLEOTIDE SEQUENCE [LARGE SCALE GENOMIC DNA]</scope>
    <source>
        <strain evidence="3">Lor287</strain>
    </source>
</reference>
<dbReference type="EMBL" id="JBBWWQ010000021">
    <property type="protein sequence ID" value="KAK8914516.1"/>
    <property type="molecule type" value="Genomic_DNA"/>
</dbReference>
<accession>A0AAP0AU10</accession>
<name>A0AAP0AU10_9ASPA</name>
<dbReference type="Proteomes" id="UP001418222">
    <property type="component" value="Unassembled WGS sequence"/>
</dbReference>
<comment type="caution">
    <text evidence="3">The sequence shown here is derived from an EMBL/GenBank/DDBJ whole genome shotgun (WGS) entry which is preliminary data.</text>
</comment>
<dbReference type="Pfam" id="PF00657">
    <property type="entry name" value="Lipase_GDSL"/>
    <property type="match status" value="1"/>
</dbReference>
<sequence>MITAFTAAATTPYKALEILKKGAKKVFVEGVPPIGCLPMILSRHLLPDHGDGDGDGCHSVINGNIKAHNSLLEEKLKELRRHFPDAIIFYVDVFAAHLSVVKEFKANGFEESFKVCCGAGGGAPYNFNYSSMCGSPEASVACSQPSKYINWDGIHLTEAMNKRVAHLISHDGHCRPSFSGAFFNKSSVM</sequence>
<dbReference type="AlphaFoldDB" id="A0AAP0AU10"/>
<gene>
    <name evidence="3" type="ORF">KSP39_PZI023774</name>
</gene>
<evidence type="ECO:0000313" key="3">
    <source>
        <dbReference type="EMBL" id="KAK8914516.1"/>
    </source>
</evidence>
<evidence type="ECO:0000313" key="4">
    <source>
        <dbReference type="Proteomes" id="UP001418222"/>
    </source>
</evidence>
<keyword evidence="2" id="KW-0325">Glycoprotein</keyword>
<dbReference type="InterPro" id="IPR036514">
    <property type="entry name" value="SGNH_hydro_sf"/>
</dbReference>
<dbReference type="InterPro" id="IPR001087">
    <property type="entry name" value="GDSL"/>
</dbReference>
<evidence type="ECO:0000256" key="2">
    <source>
        <dbReference type="ARBA" id="ARBA00023180"/>
    </source>
</evidence>
<dbReference type="GO" id="GO:0016788">
    <property type="term" value="F:hydrolase activity, acting on ester bonds"/>
    <property type="evidence" value="ECO:0007669"/>
    <property type="project" value="InterPro"/>
</dbReference>
<dbReference type="Gene3D" id="3.40.50.1110">
    <property type="entry name" value="SGNH hydrolase"/>
    <property type="match status" value="1"/>
</dbReference>
<protein>
    <submittedName>
        <fullName evidence="3">GDSL esterase/lipase</fullName>
    </submittedName>
</protein>
<keyword evidence="4" id="KW-1185">Reference proteome</keyword>
<dbReference type="PANTHER" id="PTHR22835:SF557">
    <property type="entry name" value="LIPASE_HYDROLASE FAMILY PROTEIN, PUTATIVE, EXPRESSED-RELATED"/>
    <property type="match status" value="1"/>
</dbReference>
<dbReference type="PANTHER" id="PTHR22835">
    <property type="entry name" value="ZINC FINGER FYVE DOMAIN CONTAINING PROTEIN"/>
    <property type="match status" value="1"/>
</dbReference>